<dbReference type="InterPro" id="IPR009346">
    <property type="entry name" value="GRIM-19"/>
</dbReference>
<dbReference type="GO" id="GO:0005743">
    <property type="term" value="C:mitochondrial inner membrane"/>
    <property type="evidence" value="ECO:0007669"/>
    <property type="project" value="UniProtKB-SubCell"/>
</dbReference>
<protein>
    <recommendedName>
        <fullName evidence="11">NADH dehydrogenase [ubiquinone] 1 alpha subcomplex subunit 13</fullName>
    </recommendedName>
</protein>
<reference evidence="12" key="1">
    <citation type="submission" date="2021-01" db="EMBL/GenBank/DDBJ databases">
        <authorList>
            <person name="Corre E."/>
            <person name="Pelletier E."/>
            <person name="Niang G."/>
            <person name="Scheremetjew M."/>
            <person name="Finn R."/>
            <person name="Kale V."/>
            <person name="Holt S."/>
            <person name="Cochrane G."/>
            <person name="Meng A."/>
            <person name="Brown T."/>
            <person name="Cohen L."/>
        </authorList>
    </citation>
    <scope>NUCLEOTIDE SEQUENCE</scope>
    <source>
        <strain evidence="12">Clade-D-RCC2572</strain>
    </source>
</reference>
<dbReference type="Pfam" id="PF06212">
    <property type="entry name" value="GRIM-19"/>
    <property type="match status" value="1"/>
</dbReference>
<dbReference type="PANTHER" id="PTHR12966">
    <property type="entry name" value="NADH DEHYDROGENASE UBIQUINONE 1 ALPHA SUBCOMPLEX SUBUNIT 13"/>
    <property type="match status" value="1"/>
</dbReference>
<keyword evidence="4 11" id="KW-0679">Respiratory chain</keyword>
<name>A0A6U0EM18_9CHLO</name>
<keyword evidence="6 11" id="KW-0999">Mitochondrion inner membrane</keyword>
<dbReference type="AlphaFoldDB" id="A0A6U0EM18"/>
<dbReference type="EMBL" id="HBEW01002321">
    <property type="protein sequence ID" value="CAD8578770.1"/>
    <property type="molecule type" value="Transcribed_RNA"/>
</dbReference>
<dbReference type="PANTHER" id="PTHR12966:SF0">
    <property type="entry name" value="NADH DEHYDROGENASE [UBIQUINONE] 1 ALPHA SUBCOMPLEX SUBUNIT 13"/>
    <property type="match status" value="1"/>
</dbReference>
<evidence type="ECO:0000256" key="6">
    <source>
        <dbReference type="ARBA" id="ARBA00022792"/>
    </source>
</evidence>
<dbReference type="GO" id="GO:0045271">
    <property type="term" value="C:respiratory chain complex I"/>
    <property type="evidence" value="ECO:0007669"/>
    <property type="project" value="UniProtKB-UniRule"/>
</dbReference>
<keyword evidence="10 11" id="KW-0472">Membrane</keyword>
<evidence type="ECO:0000256" key="8">
    <source>
        <dbReference type="ARBA" id="ARBA00022989"/>
    </source>
</evidence>
<evidence type="ECO:0000256" key="2">
    <source>
        <dbReference type="ARBA" id="ARBA00007312"/>
    </source>
</evidence>
<proteinExistence type="inferred from homology"/>
<keyword evidence="9 11" id="KW-0496">Mitochondrion</keyword>
<evidence type="ECO:0000256" key="4">
    <source>
        <dbReference type="ARBA" id="ARBA00022660"/>
    </source>
</evidence>
<evidence type="ECO:0000256" key="10">
    <source>
        <dbReference type="ARBA" id="ARBA00023136"/>
    </source>
</evidence>
<keyword evidence="3 11" id="KW-0813">Transport</keyword>
<gene>
    <name evidence="12" type="ORF">OMED0929_LOCUS1913</name>
</gene>
<comment type="subcellular location">
    <subcellularLocation>
        <location evidence="1 11">Mitochondrion inner membrane</location>
        <topology evidence="1 11">Single-pass membrane protein</topology>
        <orientation evidence="1 11">Matrix side</orientation>
    </subcellularLocation>
</comment>
<accession>A0A6U0EM18</accession>
<evidence type="ECO:0000313" key="12">
    <source>
        <dbReference type="EMBL" id="CAD8578770.1"/>
    </source>
</evidence>
<keyword evidence="7 11" id="KW-0249">Electron transport</keyword>
<evidence type="ECO:0000256" key="9">
    <source>
        <dbReference type="ARBA" id="ARBA00023128"/>
    </source>
</evidence>
<sequence>MTEVVTRGVAGLKSVADLPVIQDGPPPGGYSSVRYGRRIPSTGPTGAALLAVYAGMFTYGFYQIGQGNKARRATKEEKITARSVIVPFLQADEDRRYVKAWREKVANEAAIMSNVAGWDAESKRKSASGSWFPPGATTRPKML</sequence>
<keyword evidence="5 11" id="KW-0812">Transmembrane</keyword>
<feature type="transmembrane region" description="Helical" evidence="11">
    <location>
        <begin position="45"/>
        <end position="62"/>
    </location>
</feature>
<comment type="similarity">
    <text evidence="2 11">Belongs to the complex I NDUFA13 subunit family.</text>
</comment>
<evidence type="ECO:0000256" key="11">
    <source>
        <dbReference type="RuleBase" id="RU368034"/>
    </source>
</evidence>
<organism evidence="12">
    <name type="scientific">Ostreococcus mediterraneus</name>
    <dbReference type="NCBI Taxonomy" id="1486918"/>
    <lineage>
        <taxon>Eukaryota</taxon>
        <taxon>Viridiplantae</taxon>
        <taxon>Chlorophyta</taxon>
        <taxon>Mamiellophyceae</taxon>
        <taxon>Mamiellales</taxon>
        <taxon>Bathycoccaceae</taxon>
        <taxon>Ostreococcus</taxon>
    </lineage>
</organism>
<evidence type="ECO:0000256" key="1">
    <source>
        <dbReference type="ARBA" id="ARBA00004298"/>
    </source>
</evidence>
<evidence type="ECO:0000256" key="7">
    <source>
        <dbReference type="ARBA" id="ARBA00022982"/>
    </source>
</evidence>
<evidence type="ECO:0000256" key="3">
    <source>
        <dbReference type="ARBA" id="ARBA00022448"/>
    </source>
</evidence>
<evidence type="ECO:0000256" key="5">
    <source>
        <dbReference type="ARBA" id="ARBA00022692"/>
    </source>
</evidence>
<comment type="function">
    <text evidence="11">Complex I functions in the transfer of electrons from NADH to the respiratory chain. Accessory subunit of the mitochondrial membrane respiratory chain NADH dehydrogenase (Complex I), that is believed not to be involved in catalysis.</text>
</comment>
<keyword evidence="8 11" id="KW-1133">Transmembrane helix</keyword>